<dbReference type="Proteomes" id="UP001143910">
    <property type="component" value="Unassembled WGS sequence"/>
</dbReference>
<proteinExistence type="predicted"/>
<organism evidence="1 2">
    <name type="scientific">Zarea fungicola</name>
    <dbReference type="NCBI Taxonomy" id="93591"/>
    <lineage>
        <taxon>Eukaryota</taxon>
        <taxon>Fungi</taxon>
        <taxon>Dikarya</taxon>
        <taxon>Ascomycota</taxon>
        <taxon>Pezizomycotina</taxon>
        <taxon>Sordariomycetes</taxon>
        <taxon>Hypocreomycetidae</taxon>
        <taxon>Hypocreales</taxon>
        <taxon>Cordycipitaceae</taxon>
        <taxon>Zarea</taxon>
    </lineage>
</organism>
<evidence type="ECO:0000313" key="2">
    <source>
        <dbReference type="Proteomes" id="UP001143910"/>
    </source>
</evidence>
<keyword evidence="2" id="KW-1185">Reference proteome</keyword>
<accession>A0ACC1NCY3</accession>
<comment type="caution">
    <text evidence="1">The sequence shown here is derived from an EMBL/GenBank/DDBJ whole genome shotgun (WGS) entry which is preliminary data.</text>
</comment>
<gene>
    <name evidence="1" type="ORF">NQ176_g4818</name>
</gene>
<name>A0ACC1NCY3_9HYPO</name>
<dbReference type="EMBL" id="JANJQO010000556">
    <property type="protein sequence ID" value="KAJ2976658.1"/>
    <property type="molecule type" value="Genomic_DNA"/>
</dbReference>
<sequence>MTRKTRLTDASVAARIDAERRRFIESITDSDVLQLALSHNSSKGTGFFFQPTIHGSYNICYFVEFSGSQERWVVRVPIRPCLARGGRSRLASEVTAMKFLVAHTDIPIPTIRAFSLDGADGPLASYLILDYVQGTQLSSIDLQRLNEEQRTHLYTSLAKVFLQLRRQTFPSFGTLYRAGGNELWVTKDILTKDINAQELEGLDPRRIQQQCYGNRGFLPTATHYTETLVRTAYNAFFKGTDSVDPDMVDSSLFHLDLFRQHANIWLDPSISPVQFCLTHGDLAPHNIIVDENTMAITAVLDWGWSRVVPVQYFLPPLWLKHLTIADLAWKHSYDAYLSREFNDFLTIIKAEEYSRYKNEILAEQWEKTKHDGGFLIAHALENWQDIDAVAFRYLNARYYGGTADLEGRVKRFLEDDPLRMLVIEMKENQASGTRQQSGQQAVADPFGSAGQHDADYDGCGIWTVEAGAGIRSTATEDVAWEMYFFA</sequence>
<reference evidence="1" key="1">
    <citation type="submission" date="2022-08" db="EMBL/GenBank/DDBJ databases">
        <title>Genome Sequence of Lecanicillium fungicola.</title>
        <authorList>
            <person name="Buettner E."/>
        </authorList>
    </citation>
    <scope>NUCLEOTIDE SEQUENCE</scope>
    <source>
        <strain evidence="1">Babe33</strain>
    </source>
</reference>
<protein>
    <submittedName>
        <fullName evidence="1">Uncharacterized protein</fullName>
    </submittedName>
</protein>
<evidence type="ECO:0000313" key="1">
    <source>
        <dbReference type="EMBL" id="KAJ2976658.1"/>
    </source>
</evidence>